<keyword evidence="10" id="KW-1185">Reference proteome</keyword>
<dbReference type="Pfam" id="PF02254">
    <property type="entry name" value="TrkA_N"/>
    <property type="match status" value="2"/>
</dbReference>
<dbReference type="InterPro" id="IPR050721">
    <property type="entry name" value="Trk_Ktr_HKT_K-transport"/>
</dbReference>
<dbReference type="Proteomes" id="UP000049979">
    <property type="component" value="Unassembled WGS sequence"/>
</dbReference>
<dbReference type="NCBIfam" id="NF007039">
    <property type="entry name" value="PRK09496.3-2"/>
    <property type="match status" value="1"/>
</dbReference>
<accession>A0A0M6WAZ6</accession>
<evidence type="ECO:0000256" key="4">
    <source>
        <dbReference type="ARBA" id="ARBA00022958"/>
    </source>
</evidence>
<feature type="domain" description="RCK C-terminal" evidence="8">
    <location>
        <begin position="141"/>
        <end position="224"/>
    </location>
</feature>
<keyword evidence="5" id="KW-0520">NAD</keyword>
<dbReference type="PANTHER" id="PTHR43833:SF5">
    <property type="entry name" value="TRK SYSTEM POTASSIUM UPTAKE PROTEIN TRKA"/>
    <property type="match status" value="1"/>
</dbReference>
<evidence type="ECO:0000256" key="2">
    <source>
        <dbReference type="ARBA" id="ARBA00022448"/>
    </source>
</evidence>
<evidence type="ECO:0000256" key="1">
    <source>
        <dbReference type="ARBA" id="ARBA00017378"/>
    </source>
</evidence>
<feature type="domain" description="RCK N-terminal" evidence="7">
    <location>
        <begin position="1"/>
        <end position="116"/>
    </location>
</feature>
<evidence type="ECO:0000313" key="10">
    <source>
        <dbReference type="Proteomes" id="UP000049979"/>
    </source>
</evidence>
<organism evidence="9 10">
    <name type="scientific">Roseburia faecis</name>
    <dbReference type="NCBI Taxonomy" id="301302"/>
    <lineage>
        <taxon>Bacteria</taxon>
        <taxon>Bacillati</taxon>
        <taxon>Bacillota</taxon>
        <taxon>Clostridia</taxon>
        <taxon>Lachnospirales</taxon>
        <taxon>Lachnospiraceae</taxon>
        <taxon>Roseburia</taxon>
    </lineage>
</organism>
<dbReference type="STRING" id="301302.ERS852420_02519"/>
<name>A0A0M6WAZ6_9FIRM</name>
<dbReference type="InterPro" id="IPR006037">
    <property type="entry name" value="RCK_C"/>
</dbReference>
<proteinExistence type="predicted"/>
<dbReference type="SUPFAM" id="SSF116726">
    <property type="entry name" value="TrkA C-terminal domain-like"/>
    <property type="match status" value="2"/>
</dbReference>
<dbReference type="InterPro" id="IPR006036">
    <property type="entry name" value="K_uptake_TrkA"/>
</dbReference>
<dbReference type="GO" id="GO:0005886">
    <property type="term" value="C:plasma membrane"/>
    <property type="evidence" value="ECO:0007669"/>
    <property type="project" value="InterPro"/>
</dbReference>
<dbReference type="PROSITE" id="PS51201">
    <property type="entry name" value="RCK_N"/>
    <property type="match status" value="2"/>
</dbReference>
<dbReference type="NCBIfam" id="NF007033">
    <property type="entry name" value="PRK09496.1-5"/>
    <property type="match status" value="1"/>
</dbReference>
<feature type="domain" description="RCK N-terminal" evidence="7">
    <location>
        <begin position="229"/>
        <end position="348"/>
    </location>
</feature>
<evidence type="ECO:0000256" key="5">
    <source>
        <dbReference type="ARBA" id="ARBA00023027"/>
    </source>
</evidence>
<dbReference type="PANTHER" id="PTHR43833">
    <property type="entry name" value="POTASSIUM CHANNEL PROTEIN 2-RELATED-RELATED"/>
    <property type="match status" value="1"/>
</dbReference>
<sequence>MKIIIAGDGKVGLTLTQKLSAAGHDLTLIDSNQRVLDSSVERYDVMGVQGNCASMRVLESADVKKADLLIAATSSDEVNLLCGMTAHGLNPRIHTIARIRNPEYGKQIFTMRDVYSLSLMVNPEKQAAREIERLIRYPGFLQRETFAKSRVEIVELRIQKGSKLCDVALMNLENVVKCKVLVCAVSRGGVVEIPSGHFILREGDHLFITATAEMLTQLLRNLGIITHKAKRVIICGGGRIGYYLSTWLAKEGVSVLLIEQDEARCEELSGKLPPEVCIIHGDASSQFLLESEGIHDCDAVVTMTGMDEMNMIISLYAQTCGVPQVITKVGHMENNSMQDSLGLGSVICPKELCCNTIVRYVRAMQNTTGAALTLHNIAEGQAEALEFVVDADTKHIGEPLRNIRLKRNILIACISHGSKTEIPNGDSMYEAGNSVIIVAKGGMTLLQLNDIFE</sequence>
<dbReference type="RefSeq" id="WP_055066894.1">
    <property type="nucleotide sequence ID" value="NZ_CP173697.1"/>
</dbReference>
<dbReference type="InterPro" id="IPR036721">
    <property type="entry name" value="RCK_C_sf"/>
</dbReference>
<evidence type="ECO:0000256" key="6">
    <source>
        <dbReference type="ARBA" id="ARBA00023065"/>
    </source>
</evidence>
<dbReference type="Gene3D" id="3.40.50.720">
    <property type="entry name" value="NAD(P)-binding Rossmann-like Domain"/>
    <property type="match status" value="2"/>
</dbReference>
<keyword evidence="6" id="KW-0406">Ion transport</keyword>
<keyword evidence="4" id="KW-0630">Potassium</keyword>
<dbReference type="SUPFAM" id="SSF51735">
    <property type="entry name" value="NAD(P)-binding Rossmann-fold domains"/>
    <property type="match status" value="2"/>
</dbReference>
<dbReference type="InterPro" id="IPR003148">
    <property type="entry name" value="RCK_N"/>
</dbReference>
<dbReference type="AlphaFoldDB" id="A0A0M6WAZ6"/>
<feature type="domain" description="RCK C-terminal" evidence="8">
    <location>
        <begin position="372"/>
        <end position="453"/>
    </location>
</feature>
<reference evidence="10" key="1">
    <citation type="submission" date="2015-05" db="EMBL/GenBank/DDBJ databases">
        <authorList>
            <consortium name="Pathogen Informatics"/>
        </authorList>
    </citation>
    <scope>NUCLEOTIDE SEQUENCE [LARGE SCALE GENOMIC DNA]</scope>
    <source>
        <strain evidence="10">M72</strain>
    </source>
</reference>
<evidence type="ECO:0000313" key="9">
    <source>
        <dbReference type="EMBL" id="CRL32901.1"/>
    </source>
</evidence>
<dbReference type="Pfam" id="PF02080">
    <property type="entry name" value="TrkA_C"/>
    <property type="match status" value="1"/>
</dbReference>
<dbReference type="InterPro" id="IPR036291">
    <property type="entry name" value="NAD(P)-bd_dom_sf"/>
</dbReference>
<dbReference type="GO" id="GO:0015079">
    <property type="term" value="F:potassium ion transmembrane transporter activity"/>
    <property type="evidence" value="ECO:0007669"/>
    <property type="project" value="InterPro"/>
</dbReference>
<evidence type="ECO:0000259" key="7">
    <source>
        <dbReference type="PROSITE" id="PS51201"/>
    </source>
</evidence>
<dbReference type="Gene3D" id="3.30.70.1450">
    <property type="entry name" value="Regulator of K+ conductance, C-terminal domain"/>
    <property type="match status" value="2"/>
</dbReference>
<protein>
    <recommendedName>
        <fullName evidence="1">Trk system potassium uptake protein TrkA</fullName>
    </recommendedName>
</protein>
<keyword evidence="3" id="KW-0633">Potassium transport</keyword>
<evidence type="ECO:0000256" key="3">
    <source>
        <dbReference type="ARBA" id="ARBA00022538"/>
    </source>
</evidence>
<dbReference type="PRINTS" id="PR00335">
    <property type="entry name" value="KUPTAKETRKA"/>
</dbReference>
<dbReference type="PROSITE" id="PS51202">
    <property type="entry name" value="RCK_C"/>
    <property type="match status" value="2"/>
</dbReference>
<keyword evidence="2" id="KW-0813">Transport</keyword>
<gene>
    <name evidence="9" type="ORF">M72_00711</name>
</gene>
<evidence type="ECO:0000259" key="8">
    <source>
        <dbReference type="PROSITE" id="PS51202"/>
    </source>
</evidence>
<dbReference type="EMBL" id="CVRR01000005">
    <property type="protein sequence ID" value="CRL32901.1"/>
    <property type="molecule type" value="Genomic_DNA"/>
</dbReference>
<dbReference type="OrthoDB" id="9775180at2"/>